<dbReference type="InterPro" id="IPR036249">
    <property type="entry name" value="Thioredoxin-like_sf"/>
</dbReference>
<dbReference type="SUPFAM" id="SSF47616">
    <property type="entry name" value="GST C-terminal domain-like"/>
    <property type="match status" value="1"/>
</dbReference>
<dbReference type="AlphaFoldDB" id="A0A9J7AQG3"/>
<feature type="domain" description="GST N-terminal" evidence="1">
    <location>
        <begin position="5"/>
        <end position="87"/>
    </location>
</feature>
<keyword evidence="3" id="KW-1185">Reference proteome</keyword>
<dbReference type="Pfam" id="PF13409">
    <property type="entry name" value="GST_N_2"/>
    <property type="match status" value="1"/>
</dbReference>
<gene>
    <name evidence="2" type="ORF">NUH88_17210</name>
</gene>
<dbReference type="InterPro" id="IPR036282">
    <property type="entry name" value="Glutathione-S-Trfase_C_sf"/>
</dbReference>
<dbReference type="SUPFAM" id="SSF52833">
    <property type="entry name" value="Thioredoxin-like"/>
    <property type="match status" value="1"/>
</dbReference>
<dbReference type="KEGG" id="naci:NUH88_17210"/>
<proteinExistence type="predicted"/>
<dbReference type="Gene3D" id="1.20.1050.10">
    <property type="match status" value="1"/>
</dbReference>
<evidence type="ECO:0000259" key="1">
    <source>
        <dbReference type="PROSITE" id="PS50404"/>
    </source>
</evidence>
<evidence type="ECO:0000313" key="2">
    <source>
        <dbReference type="EMBL" id="UUX49130.1"/>
    </source>
</evidence>
<accession>A0A9J7AQG3</accession>
<dbReference type="Gene3D" id="3.40.30.10">
    <property type="entry name" value="Glutaredoxin"/>
    <property type="match status" value="1"/>
</dbReference>
<dbReference type="EMBL" id="CP102480">
    <property type="protein sequence ID" value="UUX49130.1"/>
    <property type="molecule type" value="Genomic_DNA"/>
</dbReference>
<organism evidence="2 3">
    <name type="scientific">Nisaea acidiphila</name>
    <dbReference type="NCBI Taxonomy" id="1862145"/>
    <lineage>
        <taxon>Bacteria</taxon>
        <taxon>Pseudomonadati</taxon>
        <taxon>Pseudomonadota</taxon>
        <taxon>Alphaproteobacteria</taxon>
        <taxon>Rhodospirillales</taxon>
        <taxon>Thalassobaculaceae</taxon>
        <taxon>Nisaea</taxon>
    </lineage>
</organism>
<dbReference type="InterPro" id="IPR040079">
    <property type="entry name" value="Glutathione_S-Trfase"/>
</dbReference>
<dbReference type="RefSeq" id="WP_257767631.1">
    <property type="nucleotide sequence ID" value="NZ_CP102480.1"/>
</dbReference>
<dbReference type="SFLD" id="SFLDS00019">
    <property type="entry name" value="Glutathione_Transferase_(cytos"/>
    <property type="match status" value="1"/>
</dbReference>
<evidence type="ECO:0000313" key="3">
    <source>
        <dbReference type="Proteomes" id="UP001060336"/>
    </source>
</evidence>
<dbReference type="Proteomes" id="UP001060336">
    <property type="component" value="Chromosome"/>
</dbReference>
<name>A0A9J7AQG3_9PROT</name>
<dbReference type="PANTHER" id="PTHR44051:SF8">
    <property type="entry name" value="GLUTATHIONE S-TRANSFERASE GSTA"/>
    <property type="match status" value="1"/>
</dbReference>
<reference evidence="2" key="1">
    <citation type="submission" date="2022-08" db="EMBL/GenBank/DDBJ databases">
        <title>Nisaea acidiphila sp. nov., isolated from a marine algal debris and emended description of the genus Nisaea Urios et al. 2008.</title>
        <authorList>
            <person name="Kwon K."/>
        </authorList>
    </citation>
    <scope>NUCLEOTIDE SEQUENCE</scope>
    <source>
        <strain evidence="2">MEBiC11861</strain>
    </source>
</reference>
<dbReference type="InterPro" id="IPR004045">
    <property type="entry name" value="Glutathione_S-Trfase_N"/>
</dbReference>
<dbReference type="CDD" id="cd03057">
    <property type="entry name" value="GST_N_Beta"/>
    <property type="match status" value="1"/>
</dbReference>
<protein>
    <submittedName>
        <fullName evidence="2">Glutathione S-transferase family protein</fullName>
    </submittedName>
</protein>
<dbReference type="PROSITE" id="PS50404">
    <property type="entry name" value="GST_NTER"/>
    <property type="match status" value="1"/>
</dbReference>
<dbReference type="PANTHER" id="PTHR44051">
    <property type="entry name" value="GLUTATHIONE S-TRANSFERASE-RELATED"/>
    <property type="match status" value="1"/>
</dbReference>
<sequence length="220" mass="24167">MSDRTACYRLYWTDRTAALLPQYVLEEAGIAHEIVPVDLTAGEQRSDAFLARNPAGKVPALELPEGGFVNETAAICQFLIERHGLDELAPPPGDPYRGAFLQWLSYLSNSVQPSYKLFYYPHRYAPAPGLEDEMRAKALELIRDAWRPVERHLAANGPCHLGGRFSLLEAYLAMLVMWFPEPAALLAESPAVRVCFAKAAERPAAMRCLGLPPGLAGGSS</sequence>